<evidence type="ECO:0000313" key="2">
    <source>
        <dbReference type="Proteomes" id="UP001470230"/>
    </source>
</evidence>
<reference evidence="1 2" key="1">
    <citation type="submission" date="2024-04" db="EMBL/GenBank/DDBJ databases">
        <title>Tritrichomonas musculus Genome.</title>
        <authorList>
            <person name="Alves-Ferreira E."/>
            <person name="Grigg M."/>
            <person name="Lorenzi H."/>
            <person name="Galac M."/>
        </authorList>
    </citation>
    <scope>NUCLEOTIDE SEQUENCE [LARGE SCALE GENOMIC DNA]</scope>
    <source>
        <strain evidence="1 2">EAF2021</strain>
    </source>
</reference>
<accession>A0ABR2JVY8</accession>
<proteinExistence type="predicted"/>
<protein>
    <submittedName>
        <fullName evidence="1">Uncharacterized protein</fullName>
    </submittedName>
</protein>
<name>A0ABR2JVY8_9EUKA</name>
<dbReference type="EMBL" id="JAPFFF010000009">
    <property type="protein sequence ID" value="KAK8882591.1"/>
    <property type="molecule type" value="Genomic_DNA"/>
</dbReference>
<gene>
    <name evidence="1" type="ORF">M9Y10_045233</name>
</gene>
<dbReference type="Proteomes" id="UP001470230">
    <property type="component" value="Unassembled WGS sequence"/>
</dbReference>
<evidence type="ECO:0000313" key="1">
    <source>
        <dbReference type="EMBL" id="KAK8882591.1"/>
    </source>
</evidence>
<organism evidence="1 2">
    <name type="scientific">Tritrichomonas musculus</name>
    <dbReference type="NCBI Taxonomy" id="1915356"/>
    <lineage>
        <taxon>Eukaryota</taxon>
        <taxon>Metamonada</taxon>
        <taxon>Parabasalia</taxon>
        <taxon>Tritrichomonadida</taxon>
        <taxon>Tritrichomonadidae</taxon>
        <taxon>Tritrichomonas</taxon>
    </lineage>
</organism>
<sequence>MSSNLYDENELCKDLGPKATEFVRLRIQQELNTIQKDRDRVIHTMKDQILHMKQCLLYDLCSKMQNIAFADQSNLDIYKEKCPDLFTRFSQKNTKKKARKKPKLQKLNIPVSNLNHSLDISNILLDLACVKRDNVSYKPCDDPLVQMTTNGGQKWIVQKFPGDNNLTKLKYCDGSSSVITPADVETLNLRFDPIDK</sequence>
<keyword evidence="2" id="KW-1185">Reference proteome</keyword>
<comment type="caution">
    <text evidence="1">The sequence shown here is derived from an EMBL/GenBank/DDBJ whole genome shotgun (WGS) entry which is preliminary data.</text>
</comment>